<dbReference type="Proteomes" id="UP001139193">
    <property type="component" value="Unassembled WGS sequence"/>
</dbReference>
<dbReference type="AlphaFoldDB" id="A0A9X1VEH0"/>
<reference evidence="2" key="1">
    <citation type="submission" date="2022-03" db="EMBL/GenBank/DDBJ databases">
        <title>Bacterial whole genome sequence for Hymenobacter sp. DH14.</title>
        <authorList>
            <person name="Le V."/>
        </authorList>
    </citation>
    <scope>NUCLEOTIDE SEQUENCE</scope>
    <source>
        <strain evidence="2">DH14</strain>
    </source>
</reference>
<evidence type="ECO:0000313" key="2">
    <source>
        <dbReference type="EMBL" id="MCI1186603.1"/>
    </source>
</evidence>
<dbReference type="InterPro" id="IPR036987">
    <property type="entry name" value="SRA-YDG_sf"/>
</dbReference>
<evidence type="ECO:0000313" key="3">
    <source>
        <dbReference type="Proteomes" id="UP001139193"/>
    </source>
</evidence>
<dbReference type="SUPFAM" id="SSF88697">
    <property type="entry name" value="PUA domain-like"/>
    <property type="match status" value="1"/>
</dbReference>
<dbReference type="GO" id="GO:0016567">
    <property type="term" value="P:protein ubiquitination"/>
    <property type="evidence" value="ECO:0007669"/>
    <property type="project" value="TreeGrafter"/>
</dbReference>
<dbReference type="PANTHER" id="PTHR14140">
    <property type="entry name" value="E3 UBIQUITIN-PROTEIN LIGASE UHRF-RELATED"/>
    <property type="match status" value="1"/>
</dbReference>
<comment type="caution">
    <text evidence="2">The sequence shown here is derived from an EMBL/GenBank/DDBJ whole genome shotgun (WGS) entry which is preliminary data.</text>
</comment>
<dbReference type="EMBL" id="JALBGC010000001">
    <property type="protein sequence ID" value="MCI1186603.1"/>
    <property type="molecule type" value="Genomic_DNA"/>
</dbReference>
<accession>A0A9X1VEH0</accession>
<dbReference type="SMART" id="SM00466">
    <property type="entry name" value="SRA"/>
    <property type="match status" value="1"/>
</dbReference>
<dbReference type="PANTHER" id="PTHR14140:SF27">
    <property type="entry name" value="OS04G0289800 PROTEIN"/>
    <property type="match status" value="1"/>
</dbReference>
<gene>
    <name evidence="2" type="ORF">MON38_04175</name>
</gene>
<proteinExistence type="predicted"/>
<protein>
    <submittedName>
        <fullName evidence="2">YDG/SRA domain-containing protein</fullName>
    </submittedName>
</protein>
<dbReference type="Pfam" id="PF02182">
    <property type="entry name" value="SAD_SRA"/>
    <property type="match status" value="1"/>
</dbReference>
<dbReference type="RefSeq" id="WP_241934872.1">
    <property type="nucleotide sequence ID" value="NZ_JALBGC010000001.1"/>
</dbReference>
<dbReference type="InterPro" id="IPR003105">
    <property type="entry name" value="SRA_YDG"/>
</dbReference>
<dbReference type="GO" id="GO:0061630">
    <property type="term" value="F:ubiquitin protein ligase activity"/>
    <property type="evidence" value="ECO:0007669"/>
    <property type="project" value="TreeGrafter"/>
</dbReference>
<dbReference type="PROSITE" id="PS51015">
    <property type="entry name" value="YDG"/>
    <property type="match status" value="1"/>
</dbReference>
<dbReference type="GO" id="GO:0044027">
    <property type="term" value="P:negative regulation of gene expression via chromosomal CpG island methylation"/>
    <property type="evidence" value="ECO:0007669"/>
    <property type="project" value="TreeGrafter"/>
</dbReference>
<organism evidence="2 3">
    <name type="scientific">Hymenobacter cyanobacteriorum</name>
    <dbReference type="NCBI Taxonomy" id="2926463"/>
    <lineage>
        <taxon>Bacteria</taxon>
        <taxon>Pseudomonadati</taxon>
        <taxon>Bacteroidota</taxon>
        <taxon>Cytophagia</taxon>
        <taxon>Cytophagales</taxon>
        <taxon>Hymenobacteraceae</taxon>
        <taxon>Hymenobacter</taxon>
    </lineage>
</organism>
<name>A0A9X1VEH0_9BACT</name>
<feature type="domain" description="YDG" evidence="1">
    <location>
        <begin position="7"/>
        <end position="147"/>
    </location>
</feature>
<evidence type="ECO:0000259" key="1">
    <source>
        <dbReference type="PROSITE" id="PS51015"/>
    </source>
</evidence>
<dbReference type="Gene3D" id="2.30.280.10">
    <property type="entry name" value="SRA-YDG"/>
    <property type="match status" value="1"/>
</dbReference>
<dbReference type="InterPro" id="IPR045134">
    <property type="entry name" value="UHRF1/2-like"/>
</dbReference>
<dbReference type="InterPro" id="IPR015947">
    <property type="entry name" value="PUA-like_sf"/>
</dbReference>
<sequence length="159" mass="17456">MALPVFGHVGSYRPGDTFRNRIELALSGMHRPRRAGVCGTQQLGAESIVLAGQYEDDDFTEEEIRYSGNGGRDPKTGQQISDQVATTGILALLKSVETGLPVRVMRKVPAEDGGLDVYRYEGLYRLVGYSFGPGKSGFNVYVFRLRPCLPAADAEDLRR</sequence>
<keyword evidence="3" id="KW-1185">Reference proteome</keyword>